<evidence type="ECO:0000256" key="7">
    <source>
        <dbReference type="SAM" id="Phobius"/>
    </source>
</evidence>
<evidence type="ECO:0000256" key="2">
    <source>
        <dbReference type="ARBA" id="ARBA00022475"/>
    </source>
</evidence>
<evidence type="ECO:0000313" key="9">
    <source>
        <dbReference type="EMBL" id="TBL68483.1"/>
    </source>
</evidence>
<dbReference type="Gene3D" id="3.30.565.10">
    <property type="entry name" value="Histidine kinase-like ATPase, C-terminal domain"/>
    <property type="match status" value="1"/>
</dbReference>
<gene>
    <name evidence="9" type="ORF">EYB31_37940</name>
</gene>
<evidence type="ECO:0000256" key="5">
    <source>
        <dbReference type="ARBA" id="ARBA00022777"/>
    </source>
</evidence>
<keyword evidence="3" id="KW-0597">Phosphoprotein</keyword>
<dbReference type="InterPro" id="IPR050640">
    <property type="entry name" value="Bact_2-comp_sensor_kinase"/>
</dbReference>
<dbReference type="Gene3D" id="6.10.340.10">
    <property type="match status" value="1"/>
</dbReference>
<dbReference type="AlphaFoldDB" id="A0A4Q9DCS7"/>
<organism evidence="9 10">
    <name type="scientific">Paenibacillus thalictri</name>
    <dbReference type="NCBI Taxonomy" id="2527873"/>
    <lineage>
        <taxon>Bacteria</taxon>
        <taxon>Bacillati</taxon>
        <taxon>Bacillota</taxon>
        <taxon>Bacilli</taxon>
        <taxon>Bacillales</taxon>
        <taxon>Paenibacillaceae</taxon>
        <taxon>Paenibacillus</taxon>
    </lineage>
</organism>
<keyword evidence="7" id="KW-0812">Transmembrane</keyword>
<dbReference type="PANTHER" id="PTHR34220">
    <property type="entry name" value="SENSOR HISTIDINE KINASE YPDA"/>
    <property type="match status" value="1"/>
</dbReference>
<proteinExistence type="predicted"/>
<dbReference type="Pfam" id="PF00672">
    <property type="entry name" value="HAMP"/>
    <property type="match status" value="1"/>
</dbReference>
<evidence type="ECO:0000256" key="6">
    <source>
        <dbReference type="ARBA" id="ARBA00023136"/>
    </source>
</evidence>
<dbReference type="InterPro" id="IPR003660">
    <property type="entry name" value="HAMP_dom"/>
</dbReference>
<dbReference type="Pfam" id="PF02518">
    <property type="entry name" value="HATPase_c"/>
    <property type="match status" value="1"/>
</dbReference>
<sequence>MTAPLCFVIACIDCAIIGLQGEGSMNRYRIYMPLRVKFMAVFFILITVPFVISGVFAYEKLSDNSERDASAYTLQLMGQVRLNLERYVKDMDRLTVSPLYDNSVLAILRSHNRPQGAPPYLNSDELLRMNQFLSAFTFDRAEIFNVVILANDGGLFSILETQTNRAWYSAENEWRERVLAQDGGLTVIPPHTPSYYAGPGRQMISFARVLREPGTKRMLGIIKVDMTKEGMESMIAMNNLSNNSHLFITDLQETPIYPFESGDPGVKDAMQEQFPPEQYLHMALDSEDANLRILGIIPYKELRKNADEIIRFLAIVSLIALGCAYVVALAAAGRLVKPIRHLQSKMKLLKQGSLQVQATVTSNDEIGQLAEVFNTMVVDLNQLVKEVYERKLREREAELAALQSQINPHFMYNTLEAINIRALQNRDVVLSSIVRSLAKLLRYTVDQQEKPVILRNELQFVEAYLDIQSFRLGEQLRSEMYVDPSFDYCLVPKLLLQPFVENVIEHAMDGEQPVTVTISASVEGDDLLIRVKDNGKGMDAGTLERLQASLARRRHSHGGEHFGSVVKGVALRNIHQRLQLLYGDGYGIHIQSAPQIGTAFQIKIPYSWEGEGQ</sequence>
<dbReference type="PROSITE" id="PS50885">
    <property type="entry name" value="HAMP"/>
    <property type="match status" value="1"/>
</dbReference>
<keyword evidence="10" id="KW-1185">Reference proteome</keyword>
<dbReference type="EMBL" id="SIRE01000045">
    <property type="protein sequence ID" value="TBL68483.1"/>
    <property type="molecule type" value="Genomic_DNA"/>
</dbReference>
<feature type="transmembrane region" description="Helical" evidence="7">
    <location>
        <begin position="309"/>
        <end position="332"/>
    </location>
</feature>
<dbReference type="GO" id="GO:0000155">
    <property type="term" value="F:phosphorelay sensor kinase activity"/>
    <property type="evidence" value="ECO:0007669"/>
    <property type="project" value="InterPro"/>
</dbReference>
<evidence type="ECO:0000256" key="3">
    <source>
        <dbReference type="ARBA" id="ARBA00022553"/>
    </source>
</evidence>
<evidence type="ECO:0000256" key="4">
    <source>
        <dbReference type="ARBA" id="ARBA00022679"/>
    </source>
</evidence>
<keyword evidence="4" id="KW-0808">Transferase</keyword>
<comment type="caution">
    <text evidence="9">The sequence shown here is derived from an EMBL/GenBank/DDBJ whole genome shotgun (WGS) entry which is preliminary data.</text>
</comment>
<accession>A0A4Q9DCS7</accession>
<dbReference type="PANTHER" id="PTHR34220:SF7">
    <property type="entry name" value="SENSOR HISTIDINE KINASE YPDA"/>
    <property type="match status" value="1"/>
</dbReference>
<dbReference type="CDD" id="cd06225">
    <property type="entry name" value="HAMP"/>
    <property type="match status" value="1"/>
</dbReference>
<name>A0A4Q9DCS7_9BACL</name>
<dbReference type="InterPro" id="IPR003594">
    <property type="entry name" value="HATPase_dom"/>
</dbReference>
<protein>
    <submittedName>
        <fullName evidence="9">Sensor histidine kinase</fullName>
    </submittedName>
</protein>
<reference evidence="9 10" key="1">
    <citation type="submission" date="2019-02" db="EMBL/GenBank/DDBJ databases">
        <title>Paenibacillus sp. nov., isolated from surface-sterilized tissue of Thalictrum simplex L.</title>
        <authorList>
            <person name="Tuo L."/>
        </authorList>
    </citation>
    <scope>NUCLEOTIDE SEQUENCE [LARGE SCALE GENOMIC DNA]</scope>
    <source>
        <strain evidence="9 10">N2SHLJ1</strain>
    </source>
</reference>
<dbReference type="InterPro" id="IPR010559">
    <property type="entry name" value="Sig_transdc_His_kin_internal"/>
</dbReference>
<evidence type="ECO:0000256" key="1">
    <source>
        <dbReference type="ARBA" id="ARBA00004651"/>
    </source>
</evidence>
<keyword evidence="5 9" id="KW-0418">Kinase</keyword>
<dbReference type="Proteomes" id="UP000293142">
    <property type="component" value="Unassembled WGS sequence"/>
</dbReference>
<dbReference type="SMART" id="SM00304">
    <property type="entry name" value="HAMP"/>
    <property type="match status" value="1"/>
</dbReference>
<keyword evidence="2" id="KW-1003">Cell membrane</keyword>
<dbReference type="SUPFAM" id="SSF55874">
    <property type="entry name" value="ATPase domain of HSP90 chaperone/DNA topoisomerase II/histidine kinase"/>
    <property type="match status" value="1"/>
</dbReference>
<dbReference type="InterPro" id="IPR036890">
    <property type="entry name" value="HATPase_C_sf"/>
</dbReference>
<keyword evidence="6 7" id="KW-0472">Membrane</keyword>
<comment type="subcellular location">
    <subcellularLocation>
        <location evidence="1">Cell membrane</location>
        <topology evidence="1">Multi-pass membrane protein</topology>
    </subcellularLocation>
</comment>
<feature type="domain" description="HAMP" evidence="8">
    <location>
        <begin position="333"/>
        <end position="385"/>
    </location>
</feature>
<dbReference type="Pfam" id="PF06580">
    <property type="entry name" value="His_kinase"/>
    <property type="match status" value="1"/>
</dbReference>
<feature type="transmembrane region" description="Helical" evidence="7">
    <location>
        <begin position="38"/>
        <end position="58"/>
    </location>
</feature>
<evidence type="ECO:0000259" key="8">
    <source>
        <dbReference type="PROSITE" id="PS50885"/>
    </source>
</evidence>
<dbReference type="SUPFAM" id="SSF158472">
    <property type="entry name" value="HAMP domain-like"/>
    <property type="match status" value="1"/>
</dbReference>
<keyword evidence="7" id="KW-1133">Transmembrane helix</keyword>
<dbReference type="OrthoDB" id="9776552at2"/>
<dbReference type="GO" id="GO:0005886">
    <property type="term" value="C:plasma membrane"/>
    <property type="evidence" value="ECO:0007669"/>
    <property type="project" value="UniProtKB-SubCell"/>
</dbReference>
<evidence type="ECO:0000313" key="10">
    <source>
        <dbReference type="Proteomes" id="UP000293142"/>
    </source>
</evidence>